<accession>A0A9N9P722</accession>
<protein>
    <submittedName>
        <fullName evidence="1">10221_t:CDS:1</fullName>
    </submittedName>
</protein>
<keyword evidence="2" id="KW-1185">Reference proteome</keyword>
<sequence length="94" mass="10655">MNSEVQIINSSISENIHTAISKNVHIISKNENEGPIYETLETTTANEGTKTTANKSSEVVSINKKHKRDKSELWMFKDSHFIKHDPQKSINFAL</sequence>
<name>A0A9N9P722_9GLOM</name>
<evidence type="ECO:0000313" key="2">
    <source>
        <dbReference type="Proteomes" id="UP000789759"/>
    </source>
</evidence>
<dbReference type="AlphaFoldDB" id="A0A9N9P722"/>
<comment type="caution">
    <text evidence="1">The sequence shown here is derived from an EMBL/GenBank/DDBJ whole genome shotgun (WGS) entry which is preliminary data.</text>
</comment>
<dbReference type="EMBL" id="CAJVQA010029072">
    <property type="protein sequence ID" value="CAG8796043.1"/>
    <property type="molecule type" value="Genomic_DNA"/>
</dbReference>
<reference evidence="1" key="1">
    <citation type="submission" date="2021-06" db="EMBL/GenBank/DDBJ databases">
        <authorList>
            <person name="Kallberg Y."/>
            <person name="Tangrot J."/>
            <person name="Rosling A."/>
        </authorList>
    </citation>
    <scope>NUCLEOTIDE SEQUENCE</scope>
    <source>
        <strain evidence="1">FL966</strain>
    </source>
</reference>
<proteinExistence type="predicted"/>
<evidence type="ECO:0000313" key="1">
    <source>
        <dbReference type="EMBL" id="CAG8796043.1"/>
    </source>
</evidence>
<feature type="non-terminal residue" evidence="1">
    <location>
        <position position="94"/>
    </location>
</feature>
<dbReference type="Proteomes" id="UP000789759">
    <property type="component" value="Unassembled WGS sequence"/>
</dbReference>
<organism evidence="1 2">
    <name type="scientific">Cetraspora pellucida</name>
    <dbReference type="NCBI Taxonomy" id="1433469"/>
    <lineage>
        <taxon>Eukaryota</taxon>
        <taxon>Fungi</taxon>
        <taxon>Fungi incertae sedis</taxon>
        <taxon>Mucoromycota</taxon>
        <taxon>Glomeromycotina</taxon>
        <taxon>Glomeromycetes</taxon>
        <taxon>Diversisporales</taxon>
        <taxon>Gigasporaceae</taxon>
        <taxon>Cetraspora</taxon>
    </lineage>
</organism>
<gene>
    <name evidence="1" type="ORF">CPELLU_LOCUS17344</name>
</gene>